<dbReference type="eggNOG" id="ENOG5030IKP">
    <property type="taxonomic scope" value="Bacteria"/>
</dbReference>
<comment type="caution">
    <text evidence="2">The sequence shown here is derived from an EMBL/GenBank/DDBJ whole genome shotgun (WGS) entry which is preliminary data.</text>
</comment>
<evidence type="ECO:0000313" key="2">
    <source>
        <dbReference type="EMBL" id="EFI82792.1"/>
    </source>
</evidence>
<keyword evidence="2" id="KW-0614">Plasmid</keyword>
<name>D7V1H0_LISGR</name>
<dbReference type="AlphaFoldDB" id="D7V1H0"/>
<feature type="compositionally biased region" description="Polar residues" evidence="1">
    <location>
        <begin position="268"/>
        <end position="282"/>
    </location>
</feature>
<gene>
    <name evidence="2" type="ORF">HMPREF0556_plasmid12595</name>
</gene>
<geneLocation type="plasmid" evidence="2">
    <name>unnamed</name>
</geneLocation>
<dbReference type="RefSeq" id="WP_003759315.1">
    <property type="nucleotide sequence ID" value="NZ_GL538355.1"/>
</dbReference>
<dbReference type="Proteomes" id="UP000010119">
    <property type="component" value="Unassembled WGS sequence"/>
</dbReference>
<dbReference type="EMBL" id="ACCR02000006">
    <property type="protein sequence ID" value="EFI82792.1"/>
    <property type="molecule type" value="Genomic_DNA"/>
</dbReference>
<accession>D7V1H0</accession>
<protein>
    <submittedName>
        <fullName evidence="2">Uncharacterized protein</fullName>
    </submittedName>
</protein>
<feature type="region of interest" description="Disordered" evidence="1">
    <location>
        <begin position="263"/>
        <end position="282"/>
    </location>
</feature>
<organism evidence="2 3">
    <name type="scientific">Listeria grayi DSM 20601</name>
    <dbReference type="NCBI Taxonomy" id="525367"/>
    <lineage>
        <taxon>Bacteria</taxon>
        <taxon>Bacillati</taxon>
        <taxon>Bacillota</taxon>
        <taxon>Bacilli</taxon>
        <taxon>Bacillales</taxon>
        <taxon>Listeriaceae</taxon>
        <taxon>Listeria</taxon>
    </lineage>
</organism>
<dbReference type="HOGENOM" id="CLU_986247_0_0_9"/>
<reference evidence="2" key="1">
    <citation type="submission" date="2010-06" db="EMBL/GenBank/DDBJ databases">
        <authorList>
            <person name="Muzny D."/>
            <person name="Qin X."/>
            <person name="Buhay C."/>
            <person name="Dugan-Rocha S."/>
            <person name="Ding Y."/>
            <person name="Chen G."/>
            <person name="Hawes A."/>
            <person name="Holder M."/>
            <person name="Jhangiani S."/>
            <person name="Johnson A."/>
            <person name="Khan Z."/>
            <person name="Li Z."/>
            <person name="Liu W."/>
            <person name="Liu X."/>
            <person name="Perez L."/>
            <person name="Shen H."/>
            <person name="Wang Q."/>
            <person name="Watt J."/>
            <person name="Xi L."/>
            <person name="Xin Y."/>
            <person name="Zhou J."/>
            <person name="Deng J."/>
            <person name="Jiang H."/>
            <person name="Liu Y."/>
            <person name="Qu J."/>
            <person name="Song X.-Z."/>
            <person name="Zhang L."/>
            <person name="Villasana D."/>
            <person name="Johnson A."/>
            <person name="Liu J."/>
            <person name="Liyanage D."/>
            <person name="Lorensuhewa L."/>
            <person name="Robinson T."/>
            <person name="Song A."/>
            <person name="Song B.-B."/>
            <person name="Dinh H."/>
            <person name="Thornton R."/>
            <person name="Coyle M."/>
            <person name="Francisco L."/>
            <person name="Jackson L."/>
            <person name="Javaid M."/>
            <person name="Korchina V."/>
            <person name="Kovar C."/>
            <person name="Mata R."/>
            <person name="Mathew T."/>
            <person name="Ngo R."/>
            <person name="Nguyen L."/>
            <person name="Nguyen N."/>
            <person name="Okwuonu G."/>
            <person name="Ongeri F."/>
            <person name="Pham C."/>
            <person name="Simmons D."/>
            <person name="Wilczek-Boney K."/>
            <person name="Hale W."/>
            <person name="Jakkamsetti A."/>
            <person name="Pham P."/>
            <person name="Ruth R."/>
            <person name="San Lucas F."/>
            <person name="Warren J."/>
            <person name="Zhang J."/>
            <person name="Zhao Z."/>
            <person name="Zhou C."/>
            <person name="Zhu D."/>
            <person name="Lee S."/>
            <person name="Bess C."/>
            <person name="Blankenburg K."/>
            <person name="Forbes L."/>
            <person name="Fu Q."/>
            <person name="Gubbala S."/>
            <person name="Hirani K."/>
            <person name="Jayaseelan J.C."/>
            <person name="Lara F."/>
            <person name="Munidasa M."/>
            <person name="Palculict T."/>
            <person name="Patil S."/>
            <person name="Pu L.-L."/>
            <person name="Saada N."/>
            <person name="Tang L."/>
            <person name="Weissenberger G."/>
            <person name="Zhu Y."/>
            <person name="Hemphill L."/>
            <person name="Shang Y."/>
            <person name="Youmans B."/>
            <person name="Ayvaz T."/>
            <person name="Ross M."/>
            <person name="Santibanez J."/>
            <person name="Aqrawi P."/>
            <person name="Gross S."/>
            <person name="Joshi V."/>
            <person name="Fowler G."/>
            <person name="Nazareth L."/>
            <person name="Reid J."/>
            <person name="Worley K."/>
            <person name="Petrosino J."/>
            <person name="Highlander S."/>
            <person name="Gibbs R."/>
        </authorList>
    </citation>
    <scope>NUCLEOTIDE SEQUENCE [LARGE SCALE GENOMIC DNA]</scope>
    <source>
        <strain evidence="2">DSM 20601</strain>
        <plasmid evidence="2">unnamed</plasmid>
    </source>
</reference>
<evidence type="ECO:0000256" key="1">
    <source>
        <dbReference type="SAM" id="MobiDB-lite"/>
    </source>
</evidence>
<sequence>MKHDERNYPLFNQEALNQFVEETGEYFTEDIEKAMHLWPNGQMTSSTYEGMRGEDHYVIASYFEHVEMEELGHMKKSEVLKVASAGIGVAMVVPETRMVLKAENQILTDKQIQVLSNNDFDLDYFSEGIILNDEKLRSYGVPEEKIKKLSDGNVSFSVADVLPNRLENVRENKEENDLSQEEYAKQYKEAVTKQVQGSLLNVTDVQKNVEMEKFEKGQKPADLHEIQLKGLNDLQTDFRFNNAERKHIHQLYQNLHEKRVQESPALKSANNLSKKNTTSIKR</sequence>
<keyword evidence="3" id="KW-1185">Reference proteome</keyword>
<proteinExistence type="predicted"/>
<evidence type="ECO:0000313" key="3">
    <source>
        <dbReference type="Proteomes" id="UP000010119"/>
    </source>
</evidence>